<comment type="similarity">
    <text evidence="5 6">Belongs to the XseA family.</text>
</comment>
<keyword evidence="10" id="KW-1185">Reference proteome</keyword>
<dbReference type="NCBIfam" id="TIGR00237">
    <property type="entry name" value="xseA"/>
    <property type="match status" value="1"/>
</dbReference>
<dbReference type="InterPro" id="IPR025824">
    <property type="entry name" value="OB-fold_nuc-bd_dom"/>
</dbReference>
<reference evidence="9 10" key="1">
    <citation type="submission" date="2020-08" db="EMBL/GenBank/DDBJ databases">
        <title>Genomic Encyclopedia of Type Strains, Phase IV (KMG-IV): sequencing the most valuable type-strain genomes for metagenomic binning, comparative biology and taxonomic classification.</title>
        <authorList>
            <person name="Goeker M."/>
        </authorList>
    </citation>
    <scope>NUCLEOTIDE SEQUENCE [LARGE SCALE GENOMIC DNA]</scope>
    <source>
        <strain evidence="9 10">DSM 22975</strain>
    </source>
</reference>
<feature type="domain" description="Exonuclease VII large subunit C-terminal" evidence="7">
    <location>
        <begin position="125"/>
        <end position="439"/>
    </location>
</feature>
<organism evidence="9 10">
    <name type="scientific">Tolumonas osonensis</name>
    <dbReference type="NCBI Taxonomy" id="675874"/>
    <lineage>
        <taxon>Bacteria</taxon>
        <taxon>Pseudomonadati</taxon>
        <taxon>Pseudomonadota</taxon>
        <taxon>Gammaproteobacteria</taxon>
        <taxon>Aeromonadales</taxon>
        <taxon>Aeromonadaceae</taxon>
        <taxon>Tolumonas</taxon>
    </lineage>
</organism>
<evidence type="ECO:0000313" key="10">
    <source>
        <dbReference type="Proteomes" id="UP000585721"/>
    </source>
</evidence>
<evidence type="ECO:0000256" key="1">
    <source>
        <dbReference type="ARBA" id="ARBA00022490"/>
    </source>
</evidence>
<evidence type="ECO:0000256" key="5">
    <source>
        <dbReference type="HAMAP-Rule" id="MF_00378"/>
    </source>
</evidence>
<dbReference type="AlphaFoldDB" id="A0A841GJ84"/>
<dbReference type="GO" id="GO:0006308">
    <property type="term" value="P:DNA catabolic process"/>
    <property type="evidence" value="ECO:0007669"/>
    <property type="project" value="UniProtKB-UniRule"/>
</dbReference>
<dbReference type="Pfam" id="PF13742">
    <property type="entry name" value="tRNA_anti_2"/>
    <property type="match status" value="1"/>
</dbReference>
<keyword evidence="2 5" id="KW-0540">Nuclease</keyword>
<sequence>MAISQPVIYTVSRLNNVVRLLLEQEMGLVWLTAEISNLVQHSSGHWYFTLKDQQAQIKAAMFKGQNRRVSFRPQNGQQVLVQGQLSLYEARGDYQLIVEKMQPAGDGLLQMKLEALKTRLIAEGLFDPQRKRPLPSQPRQLGIITSPTGAAIHDMLTILARRDPALPVILYPSAVQGEGAVPVLLQALETAWRRNECDLLIIGRGGGSLEDLWCFNDERVVRAIATSPIPIVSAVGHETDVTLSDFAADLRAPTPSAAAELVSRDQQQQLHRLTQYQHRLQQAMQLQLQQQQLSWQQLYSRLNTQNPRYQLQQKIQKQDELQYRLEHALQQTLSRAHYRWTVQQQRLQQQSPQNRIQNLQHQQTYLYQRLLTAVGNQLQDKNQALSRLSGQLQALSPLQVLARGYSVTTNTRGELIHNSQQVSSGDTLNIQLHQGTLKVRAEEIKPEN</sequence>
<gene>
    <name evidence="5" type="primary">xseA</name>
    <name evidence="9" type="ORF">HNR75_001291</name>
</gene>
<evidence type="ECO:0000256" key="3">
    <source>
        <dbReference type="ARBA" id="ARBA00022801"/>
    </source>
</evidence>
<dbReference type="CDD" id="cd04489">
    <property type="entry name" value="ExoVII_LU_OBF"/>
    <property type="match status" value="1"/>
</dbReference>
<accession>A0A841GJ84</accession>
<dbReference type="PANTHER" id="PTHR30008">
    <property type="entry name" value="EXODEOXYRIBONUCLEASE 7 LARGE SUBUNIT"/>
    <property type="match status" value="1"/>
</dbReference>
<comment type="subcellular location">
    <subcellularLocation>
        <location evidence="5 6">Cytoplasm</location>
    </subcellularLocation>
</comment>
<dbReference type="HAMAP" id="MF_00378">
    <property type="entry name" value="Exonuc_7_L"/>
    <property type="match status" value="1"/>
</dbReference>
<keyword evidence="3 5" id="KW-0378">Hydrolase</keyword>
<dbReference type="EMBL" id="JACHGR010000004">
    <property type="protein sequence ID" value="MBB6055385.1"/>
    <property type="molecule type" value="Genomic_DNA"/>
</dbReference>
<keyword evidence="4 5" id="KW-0269">Exonuclease</keyword>
<evidence type="ECO:0000259" key="7">
    <source>
        <dbReference type="Pfam" id="PF02601"/>
    </source>
</evidence>
<comment type="catalytic activity">
    <reaction evidence="5 6">
        <text>Exonucleolytic cleavage in either 5'- to 3'- or 3'- to 5'-direction to yield nucleoside 5'-phosphates.</text>
        <dbReference type="EC" id="3.1.11.6"/>
    </reaction>
</comment>
<evidence type="ECO:0000256" key="6">
    <source>
        <dbReference type="RuleBase" id="RU004355"/>
    </source>
</evidence>
<evidence type="ECO:0000259" key="8">
    <source>
        <dbReference type="Pfam" id="PF13742"/>
    </source>
</evidence>
<keyword evidence="1 5" id="KW-0963">Cytoplasm</keyword>
<protein>
    <recommendedName>
        <fullName evidence="5">Exodeoxyribonuclease 7 large subunit</fullName>
        <ecNumber evidence="5">3.1.11.6</ecNumber>
    </recommendedName>
    <alternativeName>
        <fullName evidence="5">Exodeoxyribonuclease VII large subunit</fullName>
        <shortName evidence="5">Exonuclease VII large subunit</shortName>
    </alternativeName>
</protein>
<evidence type="ECO:0000313" key="9">
    <source>
        <dbReference type="EMBL" id="MBB6055385.1"/>
    </source>
</evidence>
<dbReference type="RefSeq" id="WP_188026169.1">
    <property type="nucleotide sequence ID" value="NZ_JACHGR010000004.1"/>
</dbReference>
<dbReference type="GO" id="GO:0009318">
    <property type="term" value="C:exodeoxyribonuclease VII complex"/>
    <property type="evidence" value="ECO:0007669"/>
    <property type="project" value="UniProtKB-UniRule"/>
</dbReference>
<proteinExistence type="inferred from homology"/>
<name>A0A841GJ84_9GAMM</name>
<evidence type="ECO:0000256" key="4">
    <source>
        <dbReference type="ARBA" id="ARBA00022839"/>
    </source>
</evidence>
<dbReference type="GO" id="GO:0008855">
    <property type="term" value="F:exodeoxyribonuclease VII activity"/>
    <property type="evidence" value="ECO:0007669"/>
    <property type="project" value="UniProtKB-UniRule"/>
</dbReference>
<dbReference type="GO" id="GO:0005737">
    <property type="term" value="C:cytoplasm"/>
    <property type="evidence" value="ECO:0007669"/>
    <property type="project" value="UniProtKB-SubCell"/>
</dbReference>
<dbReference type="EC" id="3.1.11.6" evidence="5"/>
<feature type="domain" description="OB-fold nucleic acid binding" evidence="8">
    <location>
        <begin position="9"/>
        <end position="102"/>
    </location>
</feature>
<comment type="caution">
    <text evidence="9">The sequence shown here is derived from an EMBL/GenBank/DDBJ whole genome shotgun (WGS) entry which is preliminary data.</text>
</comment>
<dbReference type="PANTHER" id="PTHR30008:SF0">
    <property type="entry name" value="EXODEOXYRIBONUCLEASE 7 LARGE SUBUNIT"/>
    <property type="match status" value="1"/>
</dbReference>
<comment type="subunit">
    <text evidence="5">Heterooligomer composed of large and small subunits.</text>
</comment>
<dbReference type="Proteomes" id="UP000585721">
    <property type="component" value="Unassembled WGS sequence"/>
</dbReference>
<dbReference type="InterPro" id="IPR003753">
    <property type="entry name" value="Exonuc_VII_L"/>
</dbReference>
<comment type="function">
    <text evidence="5">Bidirectionally degrades single-stranded DNA into large acid-insoluble oligonucleotides, which are then degraded further into small acid-soluble oligonucleotides.</text>
</comment>
<dbReference type="InterPro" id="IPR020579">
    <property type="entry name" value="Exonuc_VII_lsu_C"/>
</dbReference>
<dbReference type="GO" id="GO:0003676">
    <property type="term" value="F:nucleic acid binding"/>
    <property type="evidence" value="ECO:0007669"/>
    <property type="project" value="InterPro"/>
</dbReference>
<dbReference type="Pfam" id="PF02601">
    <property type="entry name" value="Exonuc_VII_L"/>
    <property type="match status" value="1"/>
</dbReference>
<evidence type="ECO:0000256" key="2">
    <source>
        <dbReference type="ARBA" id="ARBA00022722"/>
    </source>
</evidence>